<reference evidence="2 3" key="1">
    <citation type="journal article" date="2018" name="ACS Chem. Biol.">
        <title>Ketoreductase domain dysfunction expands chemodiversity: malyngamide biosynthesis in the cyanobacterium Okeania hirsuta.</title>
        <authorList>
            <person name="Moss N.A."/>
            <person name="Leao T."/>
            <person name="Rankin M."/>
            <person name="McCullough T.M."/>
            <person name="Qu P."/>
            <person name="Korobeynikov A."/>
            <person name="Smith J.L."/>
            <person name="Gerwick L."/>
            <person name="Gerwick W.H."/>
        </authorList>
    </citation>
    <scope>NUCLEOTIDE SEQUENCE [LARGE SCALE GENOMIC DNA]</scope>
    <source>
        <strain evidence="2 3">PAB10Feb10-1</strain>
    </source>
</reference>
<dbReference type="RefSeq" id="WP_124142851.1">
    <property type="nucleotide sequence ID" value="NZ_CAWOKI010000101.1"/>
</dbReference>
<keyword evidence="3" id="KW-1185">Reference proteome</keyword>
<organism evidence="2 3">
    <name type="scientific">Okeania hirsuta</name>
    <dbReference type="NCBI Taxonomy" id="1458930"/>
    <lineage>
        <taxon>Bacteria</taxon>
        <taxon>Bacillati</taxon>
        <taxon>Cyanobacteriota</taxon>
        <taxon>Cyanophyceae</taxon>
        <taxon>Oscillatoriophycideae</taxon>
        <taxon>Oscillatoriales</taxon>
        <taxon>Microcoleaceae</taxon>
        <taxon>Okeania</taxon>
    </lineage>
</organism>
<dbReference type="EMBL" id="RCBY01000124">
    <property type="protein sequence ID" value="RQH35600.1"/>
    <property type="molecule type" value="Genomic_DNA"/>
</dbReference>
<feature type="transmembrane region" description="Helical" evidence="1">
    <location>
        <begin position="6"/>
        <end position="28"/>
    </location>
</feature>
<name>A0A3N6P8S5_9CYAN</name>
<dbReference type="InterPro" id="IPR011990">
    <property type="entry name" value="TPR-like_helical_dom_sf"/>
</dbReference>
<dbReference type="SUPFAM" id="SSF48452">
    <property type="entry name" value="TPR-like"/>
    <property type="match status" value="1"/>
</dbReference>
<dbReference type="OrthoDB" id="532485at2"/>
<keyword evidence="1" id="KW-1133">Transmembrane helix</keyword>
<evidence type="ECO:0000256" key="1">
    <source>
        <dbReference type="SAM" id="Phobius"/>
    </source>
</evidence>
<sequence>METTNFLTWLLFFGLISSIGIGAMIYAYHGKGSISVLFTEFISASSSIPSEAEVNFQQGCEAFQKGNYQQAINKFAEVLKNNSTIAEAYHNRGLAFANLRQDDESVENFLQAGELYIEQKNQDAMVILKKNLELLKARKEASSATRK</sequence>
<accession>A0A3N6P8S5</accession>
<proteinExistence type="predicted"/>
<dbReference type="Proteomes" id="UP000269154">
    <property type="component" value="Unassembled WGS sequence"/>
</dbReference>
<dbReference type="AlphaFoldDB" id="A0A3N6P8S5"/>
<keyword evidence="1" id="KW-0472">Membrane</keyword>
<dbReference type="InterPro" id="IPR019734">
    <property type="entry name" value="TPR_rpt"/>
</dbReference>
<dbReference type="Pfam" id="PF13181">
    <property type="entry name" value="TPR_8"/>
    <property type="match status" value="1"/>
</dbReference>
<dbReference type="Gene3D" id="1.25.40.10">
    <property type="entry name" value="Tetratricopeptide repeat domain"/>
    <property type="match status" value="1"/>
</dbReference>
<comment type="caution">
    <text evidence="2">The sequence shown here is derived from an EMBL/GenBank/DDBJ whole genome shotgun (WGS) entry which is preliminary data.</text>
</comment>
<evidence type="ECO:0000313" key="3">
    <source>
        <dbReference type="Proteomes" id="UP000269154"/>
    </source>
</evidence>
<evidence type="ECO:0000313" key="2">
    <source>
        <dbReference type="EMBL" id="RQH35600.1"/>
    </source>
</evidence>
<gene>
    <name evidence="2" type="ORF">D5R40_19890</name>
</gene>
<protein>
    <submittedName>
        <fullName evidence="2">Uncharacterized protein</fullName>
    </submittedName>
</protein>
<dbReference type="SMART" id="SM00028">
    <property type="entry name" value="TPR"/>
    <property type="match status" value="2"/>
</dbReference>
<keyword evidence="1" id="KW-0812">Transmembrane</keyword>